<comment type="subcellular location">
    <subcellularLocation>
        <location evidence="1">Membrane</location>
        <topology evidence="1">Multi-pass membrane protein</topology>
    </subcellularLocation>
</comment>
<feature type="transmembrane region" description="Helical" evidence="7">
    <location>
        <begin position="210"/>
        <end position="229"/>
    </location>
</feature>
<evidence type="ECO:0000313" key="9">
    <source>
        <dbReference type="Proteomes" id="UP000472266"/>
    </source>
</evidence>
<feature type="transmembrane region" description="Helical" evidence="7">
    <location>
        <begin position="182"/>
        <end position="204"/>
    </location>
</feature>
<dbReference type="AlphaFoldDB" id="A0A672U183"/>
<dbReference type="Proteomes" id="UP000472266">
    <property type="component" value="Chromosome 9"/>
</dbReference>
<protein>
    <submittedName>
        <fullName evidence="8">Solute carrier family 5 member 9</fullName>
    </submittedName>
</protein>
<dbReference type="GO" id="GO:0005412">
    <property type="term" value="F:D-glucose:sodium symporter activity"/>
    <property type="evidence" value="ECO:0007669"/>
    <property type="project" value="TreeGrafter"/>
</dbReference>
<keyword evidence="3 7" id="KW-0812">Transmembrane</keyword>
<sequence>MLLSQGLLSKFGGDSDLPVNSHMGPTEGASQLTAVTPKGIGLGWCKRLLMGCFDATGMGIGSDLRMGEWRKMLFFFLCFQSSIRARRGTIGGYFLAGRSMTWWPIGASLMSSNVGSGLFIGLAGNGAAGGLAVGGFEWNATWALLALGWIFVPVYIAAGVVTMPEYLQKRFGGQRIQIYMSVLSLILYIFTKISTDIFSGALFIQISLGWNLYLSTVVLLAVTAVYTIAGGLTAVIYTDVLQTLIMVLGALVLMFIGDSPEVSLCQESLPCERWIGAGRISENLPYVFHCHARNDQQSSLPR</sequence>
<organism evidence="8 9">
    <name type="scientific">Strigops habroptila</name>
    <name type="common">Kakapo</name>
    <dbReference type="NCBI Taxonomy" id="2489341"/>
    <lineage>
        <taxon>Eukaryota</taxon>
        <taxon>Metazoa</taxon>
        <taxon>Chordata</taxon>
        <taxon>Craniata</taxon>
        <taxon>Vertebrata</taxon>
        <taxon>Euteleostomi</taxon>
        <taxon>Archelosauria</taxon>
        <taxon>Archosauria</taxon>
        <taxon>Dinosauria</taxon>
        <taxon>Saurischia</taxon>
        <taxon>Theropoda</taxon>
        <taxon>Coelurosauria</taxon>
        <taxon>Aves</taxon>
        <taxon>Neognathae</taxon>
        <taxon>Neoaves</taxon>
        <taxon>Telluraves</taxon>
        <taxon>Australaves</taxon>
        <taxon>Psittaciformes</taxon>
        <taxon>Psittacidae</taxon>
        <taxon>Strigops</taxon>
    </lineage>
</organism>
<proteinExistence type="inferred from homology"/>
<accession>A0A672U183</accession>
<dbReference type="GO" id="GO:0005886">
    <property type="term" value="C:plasma membrane"/>
    <property type="evidence" value="ECO:0007669"/>
    <property type="project" value="TreeGrafter"/>
</dbReference>
<dbReference type="PROSITE" id="PS50283">
    <property type="entry name" value="NA_SOLUT_SYMP_3"/>
    <property type="match status" value="1"/>
</dbReference>
<evidence type="ECO:0000256" key="3">
    <source>
        <dbReference type="ARBA" id="ARBA00022692"/>
    </source>
</evidence>
<reference evidence="8" key="2">
    <citation type="submission" date="2025-08" db="UniProtKB">
        <authorList>
            <consortium name="Ensembl"/>
        </authorList>
    </citation>
    <scope>IDENTIFICATION</scope>
</reference>
<keyword evidence="9" id="KW-1185">Reference proteome</keyword>
<evidence type="ECO:0000313" key="8">
    <source>
        <dbReference type="Ensembl" id="ENSSHBP00005008358.1"/>
    </source>
</evidence>
<dbReference type="PANTHER" id="PTHR11819:SF96">
    <property type="entry name" value="SODIUM_GLUCOSE COTRANSPORTER 4"/>
    <property type="match status" value="1"/>
</dbReference>
<dbReference type="Gene3D" id="1.20.1730.10">
    <property type="entry name" value="Sodium/glucose cotransporter"/>
    <property type="match status" value="1"/>
</dbReference>
<evidence type="ECO:0000256" key="5">
    <source>
        <dbReference type="ARBA" id="ARBA00023136"/>
    </source>
</evidence>
<evidence type="ECO:0000256" key="7">
    <source>
        <dbReference type="SAM" id="Phobius"/>
    </source>
</evidence>
<comment type="similarity">
    <text evidence="2 6">Belongs to the sodium:solute symporter (SSF) (TC 2.A.21) family.</text>
</comment>
<dbReference type="PANTHER" id="PTHR11819">
    <property type="entry name" value="SOLUTE CARRIER FAMILY 5"/>
    <property type="match status" value="1"/>
</dbReference>
<keyword evidence="5 7" id="KW-0472">Membrane</keyword>
<evidence type="ECO:0000256" key="1">
    <source>
        <dbReference type="ARBA" id="ARBA00004141"/>
    </source>
</evidence>
<dbReference type="Pfam" id="PF00474">
    <property type="entry name" value="SSF"/>
    <property type="match status" value="1"/>
</dbReference>
<dbReference type="GeneTree" id="ENSGT00940000157546"/>
<gene>
    <name evidence="8" type="primary">SLC5A9</name>
</gene>
<dbReference type="PROSITE" id="PS00456">
    <property type="entry name" value="NA_SOLUT_SYMP_1"/>
    <property type="match status" value="1"/>
</dbReference>
<dbReference type="InterPro" id="IPR018212">
    <property type="entry name" value="Na/solute_symporter_CS"/>
</dbReference>
<evidence type="ECO:0000256" key="2">
    <source>
        <dbReference type="ARBA" id="ARBA00006434"/>
    </source>
</evidence>
<reference evidence="8 9" key="1">
    <citation type="submission" date="2019-11" db="EMBL/GenBank/DDBJ databases">
        <title>Strigops habroptila (kakapo) genome, bStrHab1, primary haplotype, v2.</title>
        <authorList>
            <person name="Jarvis E.D."/>
            <person name="Howard J."/>
            <person name="Rhie A."/>
            <person name="Phillippy A."/>
            <person name="Korlach J."/>
            <person name="Digby A."/>
            <person name="Iorns D."/>
            <person name="Eason D."/>
            <person name="Robertson B."/>
            <person name="Raemaekers T."/>
            <person name="Howe K."/>
            <person name="Lewin H."/>
            <person name="Damas J."/>
            <person name="Hastie A."/>
            <person name="Tracey A."/>
            <person name="Chow W."/>
            <person name="Fedrigo O."/>
        </authorList>
    </citation>
    <scope>NUCLEOTIDE SEQUENCE [LARGE SCALE GENOMIC DNA]</scope>
</reference>
<evidence type="ECO:0000256" key="4">
    <source>
        <dbReference type="ARBA" id="ARBA00022989"/>
    </source>
</evidence>
<reference evidence="8" key="3">
    <citation type="submission" date="2025-09" db="UniProtKB">
        <authorList>
            <consortium name="Ensembl"/>
        </authorList>
    </citation>
    <scope>IDENTIFICATION</scope>
</reference>
<dbReference type="Ensembl" id="ENSSHBT00005010076.1">
    <property type="protein sequence ID" value="ENSSHBP00005008358.1"/>
    <property type="gene ID" value="ENSSHBG00005007272.1"/>
</dbReference>
<name>A0A672U183_STRHB</name>
<dbReference type="InterPro" id="IPR038377">
    <property type="entry name" value="Na/Glc_symporter_sf"/>
</dbReference>
<dbReference type="InterPro" id="IPR001734">
    <property type="entry name" value="Na/solute_symporter"/>
</dbReference>
<evidence type="ECO:0000256" key="6">
    <source>
        <dbReference type="RuleBase" id="RU362091"/>
    </source>
</evidence>
<dbReference type="NCBIfam" id="TIGR00813">
    <property type="entry name" value="sss"/>
    <property type="match status" value="1"/>
</dbReference>
<feature type="transmembrane region" description="Helical" evidence="7">
    <location>
        <begin position="142"/>
        <end position="161"/>
    </location>
</feature>
<keyword evidence="4 7" id="KW-1133">Transmembrane helix</keyword>